<evidence type="ECO:0000256" key="2">
    <source>
        <dbReference type="ARBA" id="ARBA00022679"/>
    </source>
</evidence>
<dbReference type="Proteomes" id="UP000441162">
    <property type="component" value="Unassembled WGS sequence"/>
</dbReference>
<dbReference type="InterPro" id="IPR011004">
    <property type="entry name" value="Trimer_LpxA-like_sf"/>
</dbReference>
<evidence type="ECO:0000313" key="3">
    <source>
        <dbReference type="EMBL" id="KAA5395268.1"/>
    </source>
</evidence>
<evidence type="ECO:0000313" key="5">
    <source>
        <dbReference type="Proteomes" id="UP000441162"/>
    </source>
</evidence>
<dbReference type="AlphaFoldDB" id="A0A4Q5HPF1"/>
<dbReference type="RefSeq" id="WP_130054289.1">
    <property type="nucleotide sequence ID" value="NZ_JAQPZB010000002.1"/>
</dbReference>
<name>A0A4Q5HPF1_9BACT</name>
<dbReference type="Pfam" id="PF00132">
    <property type="entry name" value="Hexapep"/>
    <property type="match status" value="1"/>
</dbReference>
<accession>A0A4Q5HPF1</accession>
<dbReference type="EMBL" id="VVYY01000016">
    <property type="protein sequence ID" value="KAA5395268.1"/>
    <property type="molecule type" value="Genomic_DNA"/>
</dbReference>
<organism evidence="4 5">
    <name type="scientific">Phocaeicola dorei</name>
    <dbReference type="NCBI Taxonomy" id="357276"/>
    <lineage>
        <taxon>Bacteria</taxon>
        <taxon>Pseudomonadati</taxon>
        <taxon>Bacteroidota</taxon>
        <taxon>Bacteroidia</taxon>
        <taxon>Bacteroidales</taxon>
        <taxon>Bacteroidaceae</taxon>
        <taxon>Phocaeicola</taxon>
    </lineage>
</organism>
<comment type="similarity">
    <text evidence="1">Belongs to the transferase hexapeptide repeat family.</text>
</comment>
<dbReference type="EMBL" id="VVZA01000015">
    <property type="protein sequence ID" value="KAA5403324.1"/>
    <property type="molecule type" value="Genomic_DNA"/>
</dbReference>
<sequence>MVFKRLFAKVLRIPRHLRMIFYTRYNRLKFWLNRVEMGRNMLVYNSVYLNKAPGSSIRIGDDFVFTSGEAFNPLCRNIRGCIYTAYPTSHIFIGNDTGLSSTCLWANTSITIGNHVKVGGDCIIMDTDAHSLDHLTRRSHVLTPEGYSVDGVSAATAGIIIEDDVLIGTRCIILKGVTIGARSVIGSGSVVTKSIPSDSIAAGNPCRVIRARN</sequence>
<dbReference type="Proteomes" id="UP000481616">
    <property type="component" value="Unassembled WGS sequence"/>
</dbReference>
<dbReference type="InterPro" id="IPR051159">
    <property type="entry name" value="Hexapeptide_acetyltransf"/>
</dbReference>
<dbReference type="GO" id="GO:0008374">
    <property type="term" value="F:O-acyltransferase activity"/>
    <property type="evidence" value="ECO:0007669"/>
    <property type="project" value="TreeGrafter"/>
</dbReference>
<dbReference type="PANTHER" id="PTHR23416">
    <property type="entry name" value="SIALIC ACID SYNTHASE-RELATED"/>
    <property type="match status" value="1"/>
</dbReference>
<proteinExistence type="inferred from homology"/>
<evidence type="ECO:0000313" key="6">
    <source>
        <dbReference type="Proteomes" id="UP000481616"/>
    </source>
</evidence>
<keyword evidence="2 4" id="KW-0808">Transferase</keyword>
<protein>
    <submittedName>
        <fullName evidence="4">Acyltransferase</fullName>
    </submittedName>
</protein>
<reference evidence="5 6" key="1">
    <citation type="journal article" date="2019" name="Nat. Med.">
        <title>A library of human gut bacterial isolates paired with longitudinal multiomics data enables mechanistic microbiome research.</title>
        <authorList>
            <person name="Poyet M."/>
            <person name="Groussin M."/>
            <person name="Gibbons S.M."/>
            <person name="Avila-Pacheco J."/>
            <person name="Jiang X."/>
            <person name="Kearney S.M."/>
            <person name="Perrotta A.R."/>
            <person name="Berdy B."/>
            <person name="Zhao S."/>
            <person name="Lieberman T.D."/>
            <person name="Swanson P.K."/>
            <person name="Smith M."/>
            <person name="Roesemann S."/>
            <person name="Alexander J.E."/>
            <person name="Rich S.A."/>
            <person name="Livny J."/>
            <person name="Vlamakis H."/>
            <person name="Clish C."/>
            <person name="Bullock K."/>
            <person name="Deik A."/>
            <person name="Scott J."/>
            <person name="Pierce K.A."/>
            <person name="Xavier R.J."/>
            <person name="Alm E.J."/>
        </authorList>
    </citation>
    <scope>NUCLEOTIDE SEQUENCE [LARGE SCALE GENOMIC DNA]</scope>
    <source>
        <strain evidence="3 6">BIOML-A1</strain>
        <strain evidence="4 5">BIOML-A4</strain>
    </source>
</reference>
<dbReference type="PANTHER" id="PTHR23416:SF23">
    <property type="entry name" value="ACETYLTRANSFERASE C18B11.09C-RELATED"/>
    <property type="match status" value="1"/>
</dbReference>
<evidence type="ECO:0000256" key="1">
    <source>
        <dbReference type="ARBA" id="ARBA00007274"/>
    </source>
</evidence>
<gene>
    <name evidence="4" type="ORF">F2Y51_15750</name>
    <name evidence="3" type="ORF">F2Y58_16725</name>
</gene>
<dbReference type="Gene3D" id="2.160.10.10">
    <property type="entry name" value="Hexapeptide repeat proteins"/>
    <property type="match status" value="1"/>
</dbReference>
<dbReference type="SUPFAM" id="SSF51161">
    <property type="entry name" value="Trimeric LpxA-like enzymes"/>
    <property type="match status" value="1"/>
</dbReference>
<dbReference type="GO" id="GO:0005829">
    <property type="term" value="C:cytosol"/>
    <property type="evidence" value="ECO:0007669"/>
    <property type="project" value="TreeGrafter"/>
</dbReference>
<dbReference type="InterPro" id="IPR001451">
    <property type="entry name" value="Hexapep"/>
</dbReference>
<keyword evidence="4" id="KW-0012">Acyltransferase</keyword>
<dbReference type="CDD" id="cd04647">
    <property type="entry name" value="LbH_MAT_like"/>
    <property type="match status" value="1"/>
</dbReference>
<evidence type="ECO:0000313" key="4">
    <source>
        <dbReference type="EMBL" id="KAA5403324.1"/>
    </source>
</evidence>
<comment type="caution">
    <text evidence="4">The sequence shown here is derived from an EMBL/GenBank/DDBJ whole genome shotgun (WGS) entry which is preliminary data.</text>
</comment>